<keyword evidence="2" id="KW-1185">Reference proteome</keyword>
<proteinExistence type="predicted"/>
<protein>
    <submittedName>
        <fullName evidence="1">Uncharacterized protein</fullName>
    </submittedName>
</protein>
<dbReference type="EMBL" id="JANBUW010001776">
    <property type="protein sequence ID" value="KAJ2842429.1"/>
    <property type="molecule type" value="Genomic_DNA"/>
</dbReference>
<evidence type="ECO:0000313" key="1">
    <source>
        <dbReference type="EMBL" id="KAJ2842429.1"/>
    </source>
</evidence>
<feature type="non-terminal residue" evidence="1">
    <location>
        <position position="288"/>
    </location>
</feature>
<gene>
    <name evidence="1" type="ORF">IWW36_005909</name>
</gene>
<dbReference type="Proteomes" id="UP001139887">
    <property type="component" value="Unassembled WGS sequence"/>
</dbReference>
<dbReference type="AlphaFoldDB" id="A0A9W8I2E1"/>
<organism evidence="1 2">
    <name type="scientific">Coemansia brasiliensis</name>
    <dbReference type="NCBI Taxonomy" id="2650707"/>
    <lineage>
        <taxon>Eukaryota</taxon>
        <taxon>Fungi</taxon>
        <taxon>Fungi incertae sedis</taxon>
        <taxon>Zoopagomycota</taxon>
        <taxon>Kickxellomycotina</taxon>
        <taxon>Kickxellomycetes</taxon>
        <taxon>Kickxellales</taxon>
        <taxon>Kickxellaceae</taxon>
        <taxon>Coemansia</taxon>
    </lineage>
</organism>
<dbReference type="OrthoDB" id="5577559at2759"/>
<sequence length="288" mass="30536">MAIVVDAPSTSRHLSAVQRRAKRRVVHVQLPPPIRTGSATSGKVSGSGNDVISADKVTQVTACQSPTATQMPAPGALFVADRAVAMHSEAALEHTANQHCIWLPSDIIDAIADALAATVSSSQPCGQTASMQRLGVAPELAADVQAALRTLTHVCRHWRYTLLARAWRTVQLTGGNQDHKHTVHAFAAPSIRRLVVPWGAMAVPVSWPAALADYSSDMDAEPAGGDTDADSSTAGIGLSVVSHSQLHSLSKHPDHTGPDHANSNRSMCRMRSVFGDQPWPAVEHLDMS</sequence>
<evidence type="ECO:0000313" key="2">
    <source>
        <dbReference type="Proteomes" id="UP001139887"/>
    </source>
</evidence>
<reference evidence="1" key="1">
    <citation type="submission" date="2022-07" db="EMBL/GenBank/DDBJ databases">
        <title>Phylogenomic reconstructions and comparative analyses of Kickxellomycotina fungi.</title>
        <authorList>
            <person name="Reynolds N.K."/>
            <person name="Stajich J.E."/>
            <person name="Barry K."/>
            <person name="Grigoriev I.V."/>
            <person name="Crous P."/>
            <person name="Smith M.E."/>
        </authorList>
    </citation>
    <scope>NUCLEOTIDE SEQUENCE</scope>
    <source>
        <strain evidence="1">NRRL 1566</strain>
    </source>
</reference>
<comment type="caution">
    <text evidence="1">The sequence shown here is derived from an EMBL/GenBank/DDBJ whole genome shotgun (WGS) entry which is preliminary data.</text>
</comment>
<name>A0A9W8I2E1_9FUNG</name>
<accession>A0A9W8I2E1</accession>